<dbReference type="EMBL" id="MU167326">
    <property type="protein sequence ID" value="KAG0143187.1"/>
    <property type="molecule type" value="Genomic_DNA"/>
</dbReference>
<reference evidence="2" key="1">
    <citation type="submission" date="2013-11" db="EMBL/GenBank/DDBJ databases">
        <title>Genome sequence of the fusiform rust pathogen reveals effectors for host alternation and coevolution with pine.</title>
        <authorList>
            <consortium name="DOE Joint Genome Institute"/>
            <person name="Smith K."/>
            <person name="Pendleton A."/>
            <person name="Kubisiak T."/>
            <person name="Anderson C."/>
            <person name="Salamov A."/>
            <person name="Aerts A."/>
            <person name="Riley R."/>
            <person name="Clum A."/>
            <person name="Lindquist E."/>
            <person name="Ence D."/>
            <person name="Campbell M."/>
            <person name="Kronenberg Z."/>
            <person name="Feau N."/>
            <person name="Dhillon B."/>
            <person name="Hamelin R."/>
            <person name="Burleigh J."/>
            <person name="Smith J."/>
            <person name="Yandell M."/>
            <person name="Nelson C."/>
            <person name="Grigoriev I."/>
            <person name="Davis J."/>
        </authorList>
    </citation>
    <scope>NUCLEOTIDE SEQUENCE</scope>
    <source>
        <strain evidence="2">G11</strain>
    </source>
</reference>
<feature type="region of interest" description="Disordered" evidence="1">
    <location>
        <begin position="233"/>
        <end position="271"/>
    </location>
</feature>
<proteinExistence type="predicted"/>
<protein>
    <submittedName>
        <fullName evidence="2">Uncharacterized protein</fullName>
    </submittedName>
</protein>
<sequence length="306" mass="34109">MIRYRHRSYLRETSNSMIVTKLMENIHGKILNRCLVPTLGSKSAKRLYWTWAFQTFPTLLLSPWFKKNQDLPTTFCEGLPALWAEVEVVRAAFLGVGLRWVVLLENMEVGLRWVAFLEDLAVGLQWVVFLEILVVGLQWVVQEAGLAWVVQEVYLVSMGLALMDFLGKKASLMKKDPKGKAMGLVALLDLHVSFLLSFEHLIFGVEKRAHAVITINPPKIKIFKEGGYNSQNPPNPFPSMSYPPPGGNFPQFGPPLGGSSPMSPPQLSTTPQGQASEYIYVGILPVKALDVFIQGQIGKCNPTHSC</sequence>
<keyword evidence="3" id="KW-1185">Reference proteome</keyword>
<organism evidence="2 3">
    <name type="scientific">Cronartium quercuum f. sp. fusiforme G11</name>
    <dbReference type="NCBI Taxonomy" id="708437"/>
    <lineage>
        <taxon>Eukaryota</taxon>
        <taxon>Fungi</taxon>
        <taxon>Dikarya</taxon>
        <taxon>Basidiomycota</taxon>
        <taxon>Pucciniomycotina</taxon>
        <taxon>Pucciniomycetes</taxon>
        <taxon>Pucciniales</taxon>
        <taxon>Coleosporiaceae</taxon>
        <taxon>Cronartium</taxon>
    </lineage>
</organism>
<evidence type="ECO:0000313" key="2">
    <source>
        <dbReference type="EMBL" id="KAG0143187.1"/>
    </source>
</evidence>
<name>A0A9P6NCR8_9BASI</name>
<dbReference type="Proteomes" id="UP000886653">
    <property type="component" value="Unassembled WGS sequence"/>
</dbReference>
<evidence type="ECO:0000256" key="1">
    <source>
        <dbReference type="SAM" id="MobiDB-lite"/>
    </source>
</evidence>
<accession>A0A9P6NCR8</accession>
<evidence type="ECO:0000313" key="3">
    <source>
        <dbReference type="Proteomes" id="UP000886653"/>
    </source>
</evidence>
<comment type="caution">
    <text evidence="2">The sequence shown here is derived from an EMBL/GenBank/DDBJ whole genome shotgun (WGS) entry which is preliminary data.</text>
</comment>
<dbReference type="AlphaFoldDB" id="A0A9P6NCR8"/>
<feature type="compositionally biased region" description="Pro residues" evidence="1">
    <location>
        <begin position="233"/>
        <end position="247"/>
    </location>
</feature>
<gene>
    <name evidence="2" type="ORF">CROQUDRAFT_194350</name>
</gene>